<dbReference type="PANTHER" id="PTHR43833:SF5">
    <property type="entry name" value="TRK SYSTEM POTASSIUM UPTAKE PROTEIN TRKA"/>
    <property type="match status" value="1"/>
</dbReference>
<dbReference type="Gene3D" id="3.30.70.1450">
    <property type="entry name" value="Regulator of K+ conductance, C-terminal domain"/>
    <property type="match status" value="1"/>
</dbReference>
<dbReference type="SUPFAM" id="SSF116726">
    <property type="entry name" value="TrkA C-terminal domain-like"/>
    <property type="match status" value="1"/>
</dbReference>
<feature type="domain" description="RCK C-terminal" evidence="4">
    <location>
        <begin position="139"/>
        <end position="221"/>
    </location>
</feature>
<reference evidence="5 6" key="1">
    <citation type="submission" date="2011-08" db="EMBL/GenBank/DDBJ databases">
        <title>The Genome Sequence of Clostridium hathewayi WAL-18680.</title>
        <authorList>
            <consortium name="The Broad Institute Genome Sequencing Platform"/>
            <person name="Earl A."/>
            <person name="Ward D."/>
            <person name="Feldgarden M."/>
            <person name="Gevers D."/>
            <person name="Finegold S.M."/>
            <person name="Summanen P.H."/>
            <person name="Molitoris D.R."/>
            <person name="Song M."/>
            <person name="Daigneault M."/>
            <person name="Allen-Vercoe E."/>
            <person name="Young S.K."/>
            <person name="Zeng Q."/>
            <person name="Gargeya S."/>
            <person name="Fitzgerald M."/>
            <person name="Haas B."/>
            <person name="Abouelleil A."/>
            <person name="Alvarado L."/>
            <person name="Arachchi H.M."/>
            <person name="Berlin A."/>
            <person name="Brown A."/>
            <person name="Chapman S.B."/>
            <person name="Chen Z."/>
            <person name="Dunbar C."/>
            <person name="Freedman E."/>
            <person name="Gearin G."/>
            <person name="Gellesch M."/>
            <person name="Goldberg J."/>
            <person name="Griggs A."/>
            <person name="Gujja S."/>
            <person name="Heiman D."/>
            <person name="Howarth C."/>
            <person name="Larson L."/>
            <person name="Lui A."/>
            <person name="MacDonald P.J.P."/>
            <person name="Montmayeur A."/>
            <person name="Murphy C."/>
            <person name="Neiman D."/>
            <person name="Pearson M."/>
            <person name="Priest M."/>
            <person name="Roberts A."/>
            <person name="Saif S."/>
            <person name="Shea T."/>
            <person name="Shenoy N."/>
            <person name="Sisk P."/>
            <person name="Stolte C."/>
            <person name="Sykes S."/>
            <person name="Wortman J."/>
            <person name="Nusbaum C."/>
            <person name="Birren B."/>
        </authorList>
    </citation>
    <scope>NUCLEOTIDE SEQUENCE [LARGE SCALE GENOMIC DNA]</scope>
    <source>
        <strain evidence="5 6">WAL-18680</strain>
    </source>
</reference>
<dbReference type="PANTHER" id="PTHR43833">
    <property type="entry name" value="POTASSIUM CHANNEL PROTEIN 2-RELATED-RELATED"/>
    <property type="match status" value="1"/>
</dbReference>
<organism evidence="5 6">
    <name type="scientific">Hungatella hathewayi WAL-18680</name>
    <dbReference type="NCBI Taxonomy" id="742737"/>
    <lineage>
        <taxon>Bacteria</taxon>
        <taxon>Bacillati</taxon>
        <taxon>Bacillota</taxon>
        <taxon>Clostridia</taxon>
        <taxon>Lachnospirales</taxon>
        <taxon>Lachnospiraceae</taxon>
        <taxon>Hungatella</taxon>
    </lineage>
</organism>
<dbReference type="HOGENOM" id="CLU_046525_2_0_9"/>
<dbReference type="PROSITE" id="PS51201">
    <property type="entry name" value="RCK_N"/>
    <property type="match status" value="1"/>
</dbReference>
<evidence type="ECO:0000256" key="2">
    <source>
        <dbReference type="ARBA" id="ARBA00023065"/>
    </source>
</evidence>
<dbReference type="Proteomes" id="UP000005384">
    <property type="component" value="Unassembled WGS sequence"/>
</dbReference>
<dbReference type="InterPro" id="IPR036291">
    <property type="entry name" value="NAD(P)-bd_dom_sf"/>
</dbReference>
<dbReference type="EMBL" id="ADLN01000104">
    <property type="protein sequence ID" value="EHI58320.1"/>
    <property type="molecule type" value="Genomic_DNA"/>
</dbReference>
<evidence type="ECO:0008006" key="7">
    <source>
        <dbReference type="Google" id="ProtNLM"/>
    </source>
</evidence>
<dbReference type="RefSeq" id="WP_006781769.1">
    <property type="nucleotide sequence ID" value="NZ_CP040506.1"/>
</dbReference>
<accession>G5IJV0</accession>
<protein>
    <recommendedName>
        <fullName evidence="7">Trk system potassium uptake protein TrkA</fullName>
    </recommendedName>
</protein>
<dbReference type="Gene3D" id="3.40.50.720">
    <property type="entry name" value="NAD(P)-binding Rossmann-like Domain"/>
    <property type="match status" value="1"/>
</dbReference>
<name>G5IJV0_9FIRM</name>
<dbReference type="SUPFAM" id="SSF51735">
    <property type="entry name" value="NAD(P)-binding Rossmann-fold domains"/>
    <property type="match status" value="1"/>
</dbReference>
<dbReference type="OrthoDB" id="9775180at2"/>
<dbReference type="InterPro" id="IPR006037">
    <property type="entry name" value="RCK_C"/>
</dbReference>
<keyword evidence="1" id="KW-0813">Transport</keyword>
<evidence type="ECO:0000259" key="4">
    <source>
        <dbReference type="PROSITE" id="PS51202"/>
    </source>
</evidence>
<dbReference type="AlphaFoldDB" id="G5IJV0"/>
<dbReference type="Pfam" id="PF02080">
    <property type="entry name" value="TrkA_C"/>
    <property type="match status" value="1"/>
</dbReference>
<dbReference type="GO" id="GO:0008324">
    <property type="term" value="F:monoatomic cation transmembrane transporter activity"/>
    <property type="evidence" value="ECO:0007669"/>
    <property type="project" value="InterPro"/>
</dbReference>
<comment type="caution">
    <text evidence="5">The sequence shown here is derived from an EMBL/GenBank/DDBJ whole genome shotgun (WGS) entry which is preliminary data.</text>
</comment>
<dbReference type="Pfam" id="PF02254">
    <property type="entry name" value="TrkA_N"/>
    <property type="match status" value="1"/>
</dbReference>
<dbReference type="GO" id="GO:0006813">
    <property type="term" value="P:potassium ion transport"/>
    <property type="evidence" value="ECO:0007669"/>
    <property type="project" value="InterPro"/>
</dbReference>
<dbReference type="PATRIC" id="fig|742737.3.peg.3758"/>
<dbReference type="PROSITE" id="PS51202">
    <property type="entry name" value="RCK_C"/>
    <property type="match status" value="1"/>
</dbReference>
<feature type="domain" description="RCK N-terminal" evidence="3">
    <location>
        <begin position="2"/>
        <end position="119"/>
    </location>
</feature>
<dbReference type="InterPro" id="IPR036721">
    <property type="entry name" value="RCK_C_sf"/>
</dbReference>
<proteinExistence type="predicted"/>
<evidence type="ECO:0000259" key="3">
    <source>
        <dbReference type="PROSITE" id="PS51201"/>
    </source>
</evidence>
<keyword evidence="2" id="KW-0406">Ion transport</keyword>
<gene>
    <name evidence="5" type="ORF">HMPREF9473_03778</name>
</gene>
<keyword evidence="6" id="KW-1185">Reference proteome</keyword>
<dbReference type="InterPro" id="IPR050721">
    <property type="entry name" value="Trk_Ktr_HKT_K-transport"/>
</dbReference>
<evidence type="ECO:0000256" key="1">
    <source>
        <dbReference type="ARBA" id="ARBA00022448"/>
    </source>
</evidence>
<dbReference type="InterPro" id="IPR003148">
    <property type="entry name" value="RCK_N"/>
</dbReference>
<sequence>MKTNILLVGGYHKTCSMAESLLLKGFHVTAINSDREDCERLAEIEDLEVIWGDGSKEFILKEAGILNQQIVIAMTPQDEDNFVICQICKKLYHTPKVVALVGDPKKTSFFYQMGIDRVVCAINAITNIIEEQALMEKMTTMIPLTNGKIHILEVPILEHAQALGKELRELPLPKAVIIGCVVRGELSIIPSGDTRLKAGDVVILITTGEEQEKAVQILSGSSEKG</sequence>
<evidence type="ECO:0000313" key="6">
    <source>
        <dbReference type="Proteomes" id="UP000005384"/>
    </source>
</evidence>
<evidence type="ECO:0000313" key="5">
    <source>
        <dbReference type="EMBL" id="EHI58320.1"/>
    </source>
</evidence>